<evidence type="ECO:0000256" key="2">
    <source>
        <dbReference type="ARBA" id="ARBA00022603"/>
    </source>
</evidence>
<dbReference type="STRING" id="42156.A0A3P6V118"/>
<reference evidence="5 6" key="1">
    <citation type="submission" date="2018-08" db="EMBL/GenBank/DDBJ databases">
        <authorList>
            <person name="Laetsch R D."/>
            <person name="Stevens L."/>
            <person name="Kumar S."/>
            <person name="Blaxter L. M."/>
        </authorList>
    </citation>
    <scope>NUCLEOTIDE SEQUENCE [LARGE SCALE GENOMIC DNA]</scope>
</reference>
<evidence type="ECO:0000313" key="5">
    <source>
        <dbReference type="EMBL" id="VDK84084.1"/>
    </source>
</evidence>
<dbReference type="OrthoDB" id="10050085at2759"/>
<dbReference type="InterPro" id="IPR000940">
    <property type="entry name" value="NNMT_TEMT_trans"/>
</dbReference>
<dbReference type="Pfam" id="PF01234">
    <property type="entry name" value="NNMT_PNMT_TEMT"/>
    <property type="match status" value="1"/>
</dbReference>
<evidence type="ECO:0000256" key="4">
    <source>
        <dbReference type="ARBA" id="ARBA00022691"/>
    </source>
</evidence>
<keyword evidence="2" id="KW-0489">Methyltransferase</keyword>
<protein>
    <submittedName>
        <fullName evidence="5">Uncharacterized protein</fullName>
    </submittedName>
</protein>
<proteinExistence type="inferred from homology"/>
<dbReference type="EMBL" id="UYRX01000577">
    <property type="protein sequence ID" value="VDK84084.1"/>
    <property type="molecule type" value="Genomic_DNA"/>
</dbReference>
<gene>
    <name evidence="5" type="ORF">NLS_LOCUS6495</name>
</gene>
<evidence type="ECO:0000256" key="3">
    <source>
        <dbReference type="ARBA" id="ARBA00022679"/>
    </source>
</evidence>
<sequence length="187" mass="21953">MLLDYKQFNYAFHSKPTNDVAMCTILSFLPRVPYWIAVKSRALLDHEVQTVHVPITFRKDSEHIYSADCAENNCDMWKNWAEKDLNIRVDGSVQVDCLHCFASRTACLTNHQVCALQMLRQCDTISQQFHVVSIFCLEQHSSENLEGHRRAVRNTERMVQVSKLYGLILWSYYHYILKIKYDISEMQ</sequence>
<dbReference type="AlphaFoldDB" id="A0A3P6V118"/>
<dbReference type="Gene3D" id="3.40.50.150">
    <property type="entry name" value="Vaccinia Virus protein VP39"/>
    <property type="match status" value="1"/>
</dbReference>
<dbReference type="GO" id="GO:0008168">
    <property type="term" value="F:methyltransferase activity"/>
    <property type="evidence" value="ECO:0007669"/>
    <property type="project" value="UniProtKB-KW"/>
</dbReference>
<dbReference type="GO" id="GO:0032259">
    <property type="term" value="P:methylation"/>
    <property type="evidence" value="ECO:0007669"/>
    <property type="project" value="UniProtKB-KW"/>
</dbReference>
<evidence type="ECO:0000313" key="6">
    <source>
        <dbReference type="Proteomes" id="UP000277928"/>
    </source>
</evidence>
<dbReference type="Proteomes" id="UP000277928">
    <property type="component" value="Unassembled WGS sequence"/>
</dbReference>
<organism evidence="5 6">
    <name type="scientific">Litomosoides sigmodontis</name>
    <name type="common">Filarial nematode worm</name>
    <dbReference type="NCBI Taxonomy" id="42156"/>
    <lineage>
        <taxon>Eukaryota</taxon>
        <taxon>Metazoa</taxon>
        <taxon>Ecdysozoa</taxon>
        <taxon>Nematoda</taxon>
        <taxon>Chromadorea</taxon>
        <taxon>Rhabditida</taxon>
        <taxon>Spirurina</taxon>
        <taxon>Spiruromorpha</taxon>
        <taxon>Filarioidea</taxon>
        <taxon>Onchocercidae</taxon>
        <taxon>Litomosoides</taxon>
    </lineage>
</organism>
<keyword evidence="4" id="KW-0949">S-adenosyl-L-methionine</keyword>
<name>A0A3P6V118_LITSI</name>
<dbReference type="InterPro" id="IPR029063">
    <property type="entry name" value="SAM-dependent_MTases_sf"/>
</dbReference>
<comment type="similarity">
    <text evidence="1">Belongs to the class I-like SAM-binding methyltransferase superfamily. NNMT/PNMT/TEMT family.</text>
</comment>
<keyword evidence="6" id="KW-1185">Reference proteome</keyword>
<evidence type="ECO:0000256" key="1">
    <source>
        <dbReference type="ARBA" id="ARBA00007996"/>
    </source>
</evidence>
<accession>A0A3P6V118</accession>
<keyword evidence="3" id="KW-0808">Transferase</keyword>